<dbReference type="Proteomes" id="UP000054653">
    <property type="component" value="Unassembled WGS sequence"/>
</dbReference>
<evidence type="ECO:0000313" key="1">
    <source>
        <dbReference type="EMBL" id="KRY04413.1"/>
    </source>
</evidence>
<proteinExistence type="predicted"/>
<keyword evidence="2" id="KW-1185">Reference proteome</keyword>
<organism evidence="1 2">
    <name type="scientific">Trichinella britovi</name>
    <name type="common">Parasitic roundworm</name>
    <dbReference type="NCBI Taxonomy" id="45882"/>
    <lineage>
        <taxon>Eukaryota</taxon>
        <taxon>Metazoa</taxon>
        <taxon>Ecdysozoa</taxon>
        <taxon>Nematoda</taxon>
        <taxon>Enoplea</taxon>
        <taxon>Dorylaimia</taxon>
        <taxon>Trichinellida</taxon>
        <taxon>Trichinellidae</taxon>
        <taxon>Trichinella</taxon>
    </lineage>
</organism>
<gene>
    <name evidence="1" type="ORF">T03_6416</name>
</gene>
<accession>A0A0V0YW94</accession>
<dbReference type="EMBL" id="JYDI01005677">
    <property type="protein sequence ID" value="KRY04413.1"/>
    <property type="molecule type" value="Genomic_DNA"/>
</dbReference>
<sequence length="46" mass="5384">MVVFRMFPHYRWIFFQCVTNPIDTVGVDLFRLTIGGNSFQRKGDSS</sequence>
<reference evidence="1 2" key="1">
    <citation type="submission" date="2015-01" db="EMBL/GenBank/DDBJ databases">
        <title>Evolution of Trichinella species and genotypes.</title>
        <authorList>
            <person name="Korhonen P.K."/>
            <person name="Edoardo P."/>
            <person name="Giuseppe L.R."/>
            <person name="Gasser R.B."/>
        </authorList>
    </citation>
    <scope>NUCLEOTIDE SEQUENCE [LARGE SCALE GENOMIC DNA]</scope>
    <source>
        <strain evidence="1">ISS120</strain>
    </source>
</reference>
<name>A0A0V0YW94_TRIBR</name>
<comment type="caution">
    <text evidence="1">The sequence shown here is derived from an EMBL/GenBank/DDBJ whole genome shotgun (WGS) entry which is preliminary data.</text>
</comment>
<dbReference type="AlphaFoldDB" id="A0A0V0YW94"/>
<protein>
    <submittedName>
        <fullName evidence="1">Uncharacterized protein</fullName>
    </submittedName>
</protein>
<evidence type="ECO:0000313" key="2">
    <source>
        <dbReference type="Proteomes" id="UP000054653"/>
    </source>
</evidence>